<organism evidence="1 2">
    <name type="scientific">Effusibacillus dendaii</name>
    <dbReference type="NCBI Taxonomy" id="2743772"/>
    <lineage>
        <taxon>Bacteria</taxon>
        <taxon>Bacillati</taxon>
        <taxon>Bacillota</taxon>
        <taxon>Bacilli</taxon>
        <taxon>Bacillales</taxon>
        <taxon>Alicyclobacillaceae</taxon>
        <taxon>Effusibacillus</taxon>
    </lineage>
</organism>
<protein>
    <submittedName>
        <fullName evidence="1">Uncharacterized protein</fullName>
    </submittedName>
</protein>
<reference evidence="1 2" key="1">
    <citation type="submission" date="2020-08" db="EMBL/GenBank/DDBJ databases">
        <title>Complete Genome Sequence of Effusibacillus dendaii Strain skT53, Isolated from Farmland soil.</title>
        <authorList>
            <person name="Konishi T."/>
            <person name="Kawasaki H."/>
        </authorList>
    </citation>
    <scope>NUCLEOTIDE SEQUENCE [LARGE SCALE GENOMIC DNA]</scope>
    <source>
        <strain evidence="2">skT53</strain>
    </source>
</reference>
<dbReference type="RefSeq" id="WP_404828896.1">
    <property type="nucleotide sequence ID" value="NZ_AP023366.1"/>
</dbReference>
<dbReference type="EMBL" id="AP023366">
    <property type="protein sequence ID" value="BCJ88308.1"/>
    <property type="molecule type" value="Genomic_DNA"/>
</dbReference>
<sequence>MSYNDLKSAVLVPGQKLNIPRLPKMDVWTGTYFVPKDKANNEFMPNNYKNALSSLFLFDIAQIIKEI</sequence>
<name>A0A7I8DDN5_9BACL</name>
<gene>
    <name evidence="1" type="ORF">skT53_32930</name>
</gene>
<accession>A0A7I8DDN5</accession>
<proteinExistence type="predicted"/>
<dbReference type="Proteomes" id="UP000593802">
    <property type="component" value="Chromosome"/>
</dbReference>
<dbReference type="AlphaFoldDB" id="A0A7I8DDN5"/>
<evidence type="ECO:0000313" key="2">
    <source>
        <dbReference type="Proteomes" id="UP000593802"/>
    </source>
</evidence>
<keyword evidence="2" id="KW-1185">Reference proteome</keyword>
<dbReference type="KEGG" id="eff:skT53_32930"/>
<evidence type="ECO:0000313" key="1">
    <source>
        <dbReference type="EMBL" id="BCJ88308.1"/>
    </source>
</evidence>